<dbReference type="EMBL" id="FRAF01000007">
    <property type="protein sequence ID" value="SHK03037.1"/>
    <property type="molecule type" value="Genomic_DNA"/>
</dbReference>
<name>A0A1M6P4Z9_9BACL</name>
<dbReference type="RefSeq" id="WP_072873547.1">
    <property type="nucleotide sequence ID" value="NZ_FRAF01000007.1"/>
</dbReference>
<proteinExistence type="predicted"/>
<dbReference type="Proteomes" id="UP000184016">
    <property type="component" value="Unassembled WGS sequence"/>
</dbReference>
<evidence type="ECO:0000313" key="2">
    <source>
        <dbReference type="Proteomes" id="UP000184016"/>
    </source>
</evidence>
<dbReference type="InterPro" id="IPR036291">
    <property type="entry name" value="NAD(P)-bd_dom_sf"/>
</dbReference>
<evidence type="ECO:0000313" key="1">
    <source>
        <dbReference type="EMBL" id="SHK03037.1"/>
    </source>
</evidence>
<keyword evidence="2" id="KW-1185">Reference proteome</keyword>
<evidence type="ECO:0008006" key="3">
    <source>
        <dbReference type="Google" id="ProtNLM"/>
    </source>
</evidence>
<reference evidence="2" key="1">
    <citation type="submission" date="2016-11" db="EMBL/GenBank/DDBJ databases">
        <authorList>
            <person name="Varghese N."/>
            <person name="Submissions S."/>
        </authorList>
    </citation>
    <scope>NUCLEOTIDE SEQUENCE [LARGE SCALE GENOMIC DNA]</scope>
    <source>
        <strain evidence="2">USBA-503</strain>
    </source>
</reference>
<organism evidence="1 2">
    <name type="scientific">Alicyclobacillus tolerans</name>
    <dbReference type="NCBI Taxonomy" id="90970"/>
    <lineage>
        <taxon>Bacteria</taxon>
        <taxon>Bacillati</taxon>
        <taxon>Bacillota</taxon>
        <taxon>Bacilli</taxon>
        <taxon>Bacillales</taxon>
        <taxon>Alicyclobacillaceae</taxon>
        <taxon>Alicyclobacillus</taxon>
    </lineage>
</organism>
<accession>A0A1M6P4Z9</accession>
<dbReference type="OrthoDB" id="2375252at2"/>
<protein>
    <recommendedName>
        <fullName evidence="3">TrkA-N domain-containing protein</fullName>
    </recommendedName>
</protein>
<sequence>MTKLLIASLSNSGLEYLHRAQALGLEAHVLDCFEGHRGELKSRYGKALIETDARKTDVIRAVSSYQFDVALIEEDSDFVRTALIAQSLREANIPLVIVLTADANKIRLYRRSGAHRVIVARDCSEAWTLCQRYFVANLPA</sequence>
<gene>
    <name evidence="1" type="ORF">SAMN05443507_10790</name>
</gene>
<dbReference type="SUPFAM" id="SSF51735">
    <property type="entry name" value="NAD(P)-binding Rossmann-fold domains"/>
    <property type="match status" value="1"/>
</dbReference>
<dbReference type="Gene3D" id="3.40.50.720">
    <property type="entry name" value="NAD(P)-binding Rossmann-like Domain"/>
    <property type="match status" value="1"/>
</dbReference>
<dbReference type="STRING" id="1830138.SAMN05443507_10790"/>
<dbReference type="AlphaFoldDB" id="A0A1M6P4Z9"/>